<name>A0A643K024_9EURY</name>
<dbReference type="EMBL" id="VZUS01000001">
    <property type="protein sequence ID" value="KAB1188102.1"/>
    <property type="molecule type" value="Genomic_DNA"/>
</dbReference>
<protein>
    <submittedName>
        <fullName evidence="2">Uncharacterized protein</fullName>
    </submittedName>
</protein>
<sequence>MADFTLFEVHLHDGFEFSPSNRAPLFNKSERADDDYEAELEEAHEDEYEVEIEADEDDAESGGSRAMSMLFGLVLLVGIAAIVRYIRGRGDDDLDELVDLDDREEVEIGA</sequence>
<evidence type="ECO:0000313" key="2">
    <source>
        <dbReference type="EMBL" id="KAB1188102.1"/>
    </source>
</evidence>
<feature type="transmembrane region" description="Helical" evidence="1">
    <location>
        <begin position="66"/>
        <end position="86"/>
    </location>
</feature>
<proteinExistence type="predicted"/>
<gene>
    <name evidence="2" type="ORF">Hfx1149_08655</name>
</gene>
<accession>A0A643K024</accession>
<comment type="caution">
    <text evidence="2">The sequence shown here is derived from an EMBL/GenBank/DDBJ whole genome shotgun (WGS) entry which is preliminary data.</text>
</comment>
<keyword evidence="1" id="KW-0472">Membrane</keyword>
<keyword evidence="1" id="KW-1133">Transmembrane helix</keyword>
<keyword evidence="1" id="KW-0812">Transmembrane</keyword>
<dbReference type="AlphaFoldDB" id="A0A643K024"/>
<reference evidence="2" key="1">
    <citation type="submission" date="2019-09" db="EMBL/GenBank/DDBJ databases">
        <title>Genomic analysis of Haloferax sp. CBA1149.</title>
        <authorList>
            <person name="Roh S.W."/>
        </authorList>
    </citation>
    <scope>NUCLEOTIDE SEQUENCE</scope>
    <source>
        <strain evidence="2">CBA1149</strain>
    </source>
</reference>
<organism evidence="2">
    <name type="scientific">Haloferax sp. CBA1149</name>
    <dbReference type="NCBI Taxonomy" id="2650753"/>
    <lineage>
        <taxon>Archaea</taxon>
        <taxon>Methanobacteriati</taxon>
        <taxon>Methanobacteriota</taxon>
        <taxon>Stenosarchaea group</taxon>
        <taxon>Halobacteria</taxon>
        <taxon>Halobacteriales</taxon>
        <taxon>Haloferacaceae</taxon>
        <taxon>Haloferax</taxon>
    </lineage>
</organism>
<evidence type="ECO:0000256" key="1">
    <source>
        <dbReference type="SAM" id="Phobius"/>
    </source>
</evidence>
<dbReference type="RefSeq" id="WP_151137368.1">
    <property type="nucleotide sequence ID" value="NZ_VZUS01000001.1"/>
</dbReference>